<keyword evidence="4" id="KW-0408">Iron</keyword>
<keyword evidence="3" id="KW-0479">Metal-binding</keyword>
<proteinExistence type="predicted"/>
<comment type="caution">
    <text evidence="7">The sequence shown here is derived from an EMBL/GenBank/DDBJ whole genome shotgun (WGS) entry which is preliminary data.</text>
</comment>
<dbReference type="Pfam" id="PF01814">
    <property type="entry name" value="Hemerythrin"/>
    <property type="match status" value="1"/>
</dbReference>
<dbReference type="GO" id="GO:0005737">
    <property type="term" value="C:cytoplasm"/>
    <property type="evidence" value="ECO:0007669"/>
    <property type="project" value="UniProtKB-SubCell"/>
</dbReference>
<evidence type="ECO:0000313" key="8">
    <source>
        <dbReference type="Proteomes" id="UP000236654"/>
    </source>
</evidence>
<gene>
    <name evidence="7" type="primary">ric</name>
    <name evidence="7" type="ORF">CW751_02250</name>
</gene>
<dbReference type="Gene3D" id="1.20.120.520">
    <property type="entry name" value="nmb1532 protein domain like"/>
    <property type="match status" value="1"/>
</dbReference>
<dbReference type="Pfam" id="PF10006">
    <property type="entry name" value="DUF2249"/>
    <property type="match status" value="1"/>
</dbReference>
<protein>
    <submittedName>
        <fullName evidence="7">Iron-sulfur cluster repair di-iron protein</fullName>
    </submittedName>
</protein>
<evidence type="ECO:0000259" key="6">
    <source>
        <dbReference type="Pfam" id="PF10006"/>
    </source>
</evidence>
<comment type="subcellular location">
    <subcellularLocation>
        <location evidence="1">Cytoplasm</location>
    </subcellularLocation>
</comment>
<keyword evidence="2" id="KW-0963">Cytoplasm</keyword>
<dbReference type="PANTHER" id="PTHR36438:SF1">
    <property type="entry name" value="IRON-SULFUR CLUSTER REPAIR PROTEIN YTFE"/>
    <property type="match status" value="1"/>
</dbReference>
<reference evidence="7 8" key="1">
    <citation type="submission" date="2017-12" db="EMBL/GenBank/DDBJ databases">
        <title>The draft genome sequence of Brumimicrobium saltpan LHR20.</title>
        <authorList>
            <person name="Do Z.-J."/>
            <person name="Luo H.-R."/>
        </authorList>
    </citation>
    <scope>NUCLEOTIDE SEQUENCE [LARGE SCALE GENOMIC DNA]</scope>
    <source>
        <strain evidence="7 8">LHR20</strain>
    </source>
</reference>
<feature type="domain" description="Hemerythrin-like" evidence="5">
    <location>
        <begin position="162"/>
        <end position="311"/>
    </location>
</feature>
<evidence type="ECO:0000256" key="3">
    <source>
        <dbReference type="ARBA" id="ARBA00022723"/>
    </source>
</evidence>
<dbReference type="InterPro" id="IPR018720">
    <property type="entry name" value="DUF2249"/>
</dbReference>
<evidence type="ECO:0000256" key="1">
    <source>
        <dbReference type="ARBA" id="ARBA00004496"/>
    </source>
</evidence>
<keyword evidence="8" id="KW-1185">Reference proteome</keyword>
<dbReference type="InterPro" id="IPR012312">
    <property type="entry name" value="Hemerythrin-like"/>
</dbReference>
<dbReference type="InterPro" id="IPR019903">
    <property type="entry name" value="RIC_family"/>
</dbReference>
<dbReference type="Pfam" id="PF04405">
    <property type="entry name" value="ScdA_N"/>
    <property type="match status" value="1"/>
</dbReference>
<dbReference type="AlphaFoldDB" id="A0A2I0R6H4"/>
<dbReference type="OrthoDB" id="9797132at2"/>
<evidence type="ECO:0000256" key="4">
    <source>
        <dbReference type="ARBA" id="ARBA00023004"/>
    </source>
</evidence>
<name>A0A2I0R6H4_9FLAO</name>
<evidence type="ECO:0000259" key="5">
    <source>
        <dbReference type="Pfam" id="PF01814"/>
    </source>
</evidence>
<sequence>MVVMETLDVTKIEPQFKHSTIFQRFENLAENTHFIIHNDHDPMPLYYQMQAELGKVFTWEYILQGPEIWEVKITKIPRQEEEEDTSTIGELVVEDFRKAEVFRKHGLDFCCGGKRSVQAACEKRGVDYKVVKADLDALDRDQGSSMENFNEWELDFLCDFIVNKHHKYVSDAIPMLLEYSAKVARVHGEAHPETIDIAHYFKNVADELMSHMPKEENVLFPYIKELVAAKKAGKKVEKPSFGTIVNPINMMEAEHLEAGDDMEKIHDLSDVYQPPASACNTYRVLYGKLAEFEKDLHQHIHLENNILFKKAIELEKEVMA</sequence>
<dbReference type="Proteomes" id="UP000236654">
    <property type="component" value="Unassembled WGS sequence"/>
</dbReference>
<dbReference type="GO" id="GO:0046872">
    <property type="term" value="F:metal ion binding"/>
    <property type="evidence" value="ECO:0007669"/>
    <property type="project" value="UniProtKB-KW"/>
</dbReference>
<evidence type="ECO:0000313" key="7">
    <source>
        <dbReference type="EMBL" id="PKR82177.1"/>
    </source>
</evidence>
<organism evidence="7 8">
    <name type="scientific">Brumimicrobium salinarum</name>
    <dbReference type="NCBI Taxonomy" id="2058658"/>
    <lineage>
        <taxon>Bacteria</taxon>
        <taxon>Pseudomonadati</taxon>
        <taxon>Bacteroidota</taxon>
        <taxon>Flavobacteriia</taxon>
        <taxon>Flavobacteriales</taxon>
        <taxon>Crocinitomicaceae</taxon>
        <taxon>Brumimicrobium</taxon>
    </lineage>
</organism>
<feature type="domain" description="DUF2249" evidence="6">
    <location>
        <begin position="6"/>
        <end position="75"/>
    </location>
</feature>
<dbReference type="PANTHER" id="PTHR36438">
    <property type="entry name" value="IRON-SULFUR CLUSTER REPAIR PROTEIN YTFE"/>
    <property type="match status" value="1"/>
</dbReference>
<accession>A0A2I0R6H4</accession>
<dbReference type="NCBIfam" id="TIGR03652">
    <property type="entry name" value="FeS_repair_RIC"/>
    <property type="match status" value="1"/>
</dbReference>
<dbReference type="EMBL" id="PJNI01000001">
    <property type="protein sequence ID" value="PKR82177.1"/>
    <property type="molecule type" value="Genomic_DNA"/>
</dbReference>
<evidence type="ECO:0000256" key="2">
    <source>
        <dbReference type="ARBA" id="ARBA00022490"/>
    </source>
</evidence>